<gene>
    <name evidence="2" type="ORF">AWE51_17960</name>
</gene>
<evidence type="ECO:0000313" key="3">
    <source>
        <dbReference type="Proteomes" id="UP000076715"/>
    </source>
</evidence>
<dbReference type="EMBL" id="LQRT01000058">
    <property type="protein sequence ID" value="KZS38437.1"/>
    <property type="molecule type" value="Genomic_DNA"/>
</dbReference>
<sequence>MIIQNKIKSALLLFIIAILARPLNAQELPLFKNGDVVALIGDSITHGGSFHAFLQVFNATQFPNEKVSYYNCGIAGDNTPGTTDRVEKDILIHNPTHALIMLGMNDVGRWLYPGTKKVDQETLKKREEILKNYTKNMEKLSALLIEKGVKLIFTTPSIYDQTAVLERKNNFGINDGLIDFGNAVREIAKKHNAPVIDFNTAMLAVNKKIQTNDKTATIVGLDRIHPGDNGHLVMAYEIIKTIIPVAFTSTIEIDAKTMKVNSAKNCTVDIKSGIKKFQVLQNALPFPVKESLRTTEKLIPESGNIAREILSIKNLEEGKYTLLIDDIKVGSYSNLALKEGINLSRNSLTPQYKQATKVSDLCFEYRSTNDKLRTIAATEFRSLKEFNGPNTLEAKKAFLEAKNEKSKGKSWYFYEKKKAKEYFEVLPKKDSIIKALDHIRTEIYTANKPVTHTYKLIKI</sequence>
<dbReference type="InterPro" id="IPR036514">
    <property type="entry name" value="SGNH_hydro_sf"/>
</dbReference>
<keyword evidence="3" id="KW-1185">Reference proteome</keyword>
<feature type="domain" description="SGNH hydrolase-type esterase" evidence="1">
    <location>
        <begin position="39"/>
        <end position="231"/>
    </location>
</feature>
<name>A0A162X637_9FLAO</name>
<dbReference type="InterPro" id="IPR051532">
    <property type="entry name" value="Ester_Hydrolysis_Enzymes"/>
</dbReference>
<organism evidence="2 3">
    <name type="scientific">Aquimarina aggregata</name>
    <dbReference type="NCBI Taxonomy" id="1642818"/>
    <lineage>
        <taxon>Bacteria</taxon>
        <taxon>Pseudomonadati</taxon>
        <taxon>Bacteroidota</taxon>
        <taxon>Flavobacteriia</taxon>
        <taxon>Flavobacteriales</taxon>
        <taxon>Flavobacteriaceae</taxon>
        <taxon>Aquimarina</taxon>
    </lineage>
</organism>
<accession>A0A162X637</accession>
<dbReference type="OrthoDB" id="9774205at2"/>
<dbReference type="CDD" id="cd01834">
    <property type="entry name" value="SGNH_hydrolase_like_2"/>
    <property type="match status" value="1"/>
</dbReference>
<dbReference type="Pfam" id="PF13472">
    <property type="entry name" value="Lipase_GDSL_2"/>
    <property type="match status" value="1"/>
</dbReference>
<proteinExistence type="predicted"/>
<dbReference type="PANTHER" id="PTHR30383:SF5">
    <property type="entry name" value="SGNH HYDROLASE-TYPE ESTERASE DOMAIN-CONTAINING PROTEIN"/>
    <property type="match status" value="1"/>
</dbReference>
<dbReference type="STRING" id="1642818.AWE51_17960"/>
<dbReference type="SUPFAM" id="SSF52266">
    <property type="entry name" value="SGNH hydrolase"/>
    <property type="match status" value="1"/>
</dbReference>
<dbReference type="AlphaFoldDB" id="A0A162X637"/>
<dbReference type="InterPro" id="IPR013830">
    <property type="entry name" value="SGNH_hydro"/>
</dbReference>
<comment type="caution">
    <text evidence="2">The sequence shown here is derived from an EMBL/GenBank/DDBJ whole genome shotgun (WGS) entry which is preliminary data.</text>
</comment>
<protein>
    <recommendedName>
        <fullName evidence="1">SGNH hydrolase-type esterase domain-containing protein</fullName>
    </recommendedName>
</protein>
<evidence type="ECO:0000313" key="2">
    <source>
        <dbReference type="EMBL" id="KZS38437.1"/>
    </source>
</evidence>
<dbReference type="Proteomes" id="UP000076715">
    <property type="component" value="Unassembled WGS sequence"/>
</dbReference>
<dbReference type="Gene3D" id="3.40.50.1110">
    <property type="entry name" value="SGNH hydrolase"/>
    <property type="match status" value="1"/>
</dbReference>
<dbReference type="PANTHER" id="PTHR30383">
    <property type="entry name" value="THIOESTERASE 1/PROTEASE 1/LYSOPHOSPHOLIPASE L1"/>
    <property type="match status" value="1"/>
</dbReference>
<reference evidence="2 3" key="1">
    <citation type="submission" date="2016-01" db="EMBL/GenBank/DDBJ databases">
        <title>The draft genome sequence of Aquimarina sp. RZW4-3-2.</title>
        <authorList>
            <person name="Wang Y."/>
        </authorList>
    </citation>
    <scope>NUCLEOTIDE SEQUENCE [LARGE SCALE GENOMIC DNA]</scope>
    <source>
        <strain evidence="2 3">RZW4-3-2</strain>
    </source>
</reference>
<dbReference type="RefSeq" id="WP_066319491.1">
    <property type="nucleotide sequence ID" value="NZ_LQRT01000058.1"/>
</dbReference>
<evidence type="ECO:0000259" key="1">
    <source>
        <dbReference type="Pfam" id="PF13472"/>
    </source>
</evidence>
<dbReference type="GO" id="GO:0004622">
    <property type="term" value="F:phosphatidylcholine lysophospholipase activity"/>
    <property type="evidence" value="ECO:0007669"/>
    <property type="project" value="TreeGrafter"/>
</dbReference>